<proteinExistence type="predicted"/>
<dbReference type="GO" id="GO:0016020">
    <property type="term" value="C:membrane"/>
    <property type="evidence" value="ECO:0007669"/>
    <property type="project" value="GOC"/>
</dbReference>
<reference evidence="2 3" key="1">
    <citation type="journal article" date="2018" name="Nat. Ecol. Evol.">
        <title>Pezizomycetes genomes reveal the molecular basis of ectomycorrhizal truffle lifestyle.</title>
        <authorList>
            <person name="Murat C."/>
            <person name="Payen T."/>
            <person name="Noel B."/>
            <person name="Kuo A."/>
            <person name="Morin E."/>
            <person name="Chen J."/>
            <person name="Kohler A."/>
            <person name="Krizsan K."/>
            <person name="Balestrini R."/>
            <person name="Da Silva C."/>
            <person name="Montanini B."/>
            <person name="Hainaut M."/>
            <person name="Levati E."/>
            <person name="Barry K.W."/>
            <person name="Belfiori B."/>
            <person name="Cichocki N."/>
            <person name="Clum A."/>
            <person name="Dockter R.B."/>
            <person name="Fauchery L."/>
            <person name="Guy J."/>
            <person name="Iotti M."/>
            <person name="Le Tacon F."/>
            <person name="Lindquist E.A."/>
            <person name="Lipzen A."/>
            <person name="Malagnac F."/>
            <person name="Mello A."/>
            <person name="Molinier V."/>
            <person name="Miyauchi S."/>
            <person name="Poulain J."/>
            <person name="Riccioni C."/>
            <person name="Rubini A."/>
            <person name="Sitrit Y."/>
            <person name="Splivallo R."/>
            <person name="Traeger S."/>
            <person name="Wang M."/>
            <person name="Zifcakova L."/>
            <person name="Wipf D."/>
            <person name="Zambonelli A."/>
            <person name="Paolocci F."/>
            <person name="Nowrousian M."/>
            <person name="Ottonello S."/>
            <person name="Baldrian P."/>
            <person name="Spatafora J.W."/>
            <person name="Henrissat B."/>
            <person name="Nagy L.G."/>
            <person name="Aury J.M."/>
            <person name="Wincker P."/>
            <person name="Grigoriev I.V."/>
            <person name="Bonfante P."/>
            <person name="Martin F.M."/>
        </authorList>
    </citation>
    <scope>NUCLEOTIDE SEQUENCE [LARGE SCALE GENOMIC DNA]</scope>
    <source>
        <strain evidence="2 3">120613-1</strain>
    </source>
</reference>
<name>A0A3N4J6T1_9PEZI</name>
<dbReference type="Pfam" id="PF06127">
    <property type="entry name" value="Mpo1-like"/>
    <property type="match status" value="1"/>
</dbReference>
<dbReference type="GO" id="GO:0005783">
    <property type="term" value="C:endoplasmic reticulum"/>
    <property type="evidence" value="ECO:0007669"/>
    <property type="project" value="TreeGrafter"/>
</dbReference>
<keyword evidence="1" id="KW-0472">Membrane</keyword>
<gene>
    <name evidence="2" type="ORF">L873DRAFT_1747754</name>
</gene>
<feature type="transmembrane region" description="Helical" evidence="1">
    <location>
        <begin position="109"/>
        <end position="128"/>
    </location>
</feature>
<organism evidence="2 3">
    <name type="scientific">Choiromyces venosus 120613-1</name>
    <dbReference type="NCBI Taxonomy" id="1336337"/>
    <lineage>
        <taxon>Eukaryota</taxon>
        <taxon>Fungi</taxon>
        <taxon>Dikarya</taxon>
        <taxon>Ascomycota</taxon>
        <taxon>Pezizomycotina</taxon>
        <taxon>Pezizomycetes</taxon>
        <taxon>Pezizales</taxon>
        <taxon>Tuberaceae</taxon>
        <taxon>Choiromyces</taxon>
    </lineage>
</organism>
<dbReference type="Proteomes" id="UP000276215">
    <property type="component" value="Unassembled WGS sequence"/>
</dbReference>
<dbReference type="GO" id="GO:0046521">
    <property type="term" value="P:sphingoid catabolic process"/>
    <property type="evidence" value="ECO:0007669"/>
    <property type="project" value="TreeGrafter"/>
</dbReference>
<dbReference type="OrthoDB" id="2124888at2759"/>
<protein>
    <submittedName>
        <fullName evidence="2">DUF962-domain-containing protein</fullName>
    </submittedName>
</protein>
<feature type="transmembrane region" description="Helical" evidence="1">
    <location>
        <begin position="140"/>
        <end position="160"/>
    </location>
</feature>
<feature type="transmembrane region" description="Helical" evidence="1">
    <location>
        <begin position="23"/>
        <end position="42"/>
    </location>
</feature>
<feature type="transmembrane region" description="Helical" evidence="1">
    <location>
        <begin position="54"/>
        <end position="76"/>
    </location>
</feature>
<dbReference type="InterPro" id="IPR009305">
    <property type="entry name" value="Mpo1-like"/>
</dbReference>
<dbReference type="EMBL" id="ML120444">
    <property type="protein sequence ID" value="RPA94003.1"/>
    <property type="molecule type" value="Genomic_DNA"/>
</dbReference>
<keyword evidence="3" id="KW-1185">Reference proteome</keyword>
<accession>A0A3N4J6T1</accession>
<evidence type="ECO:0000256" key="1">
    <source>
        <dbReference type="SAM" id="Phobius"/>
    </source>
</evidence>
<sequence length="190" mass="21232">MGALDLEEQLIFYGSYHHTKGNILIHLLGVPSIMATTFLFASNTPPLLPLPSQIPYFPTNLAFFGALFYAGLYILMEPIAGLLLAPLILTMTALVTHLTATDPVTANTIAGYVFVLAWIAQFVGHGVYEKRAPALFDNLVQALILAPFFVWFEVLFWCGYRPELKVRVEEGVTKQLEVFRRKEGEGKKKQ</sequence>
<evidence type="ECO:0000313" key="2">
    <source>
        <dbReference type="EMBL" id="RPA94003.1"/>
    </source>
</evidence>
<keyword evidence="1" id="KW-1133">Transmembrane helix</keyword>
<dbReference type="AlphaFoldDB" id="A0A3N4J6T1"/>
<dbReference type="PANTHER" id="PTHR28026">
    <property type="entry name" value="DUF962 DOMAIN PROTEIN (AFU_ORTHOLOGUE AFUA_8G05310)"/>
    <property type="match status" value="1"/>
</dbReference>
<keyword evidence="1" id="KW-0812">Transmembrane</keyword>
<dbReference type="PANTHER" id="PTHR28026:SF9">
    <property type="entry name" value="2-HYDROXY-PALMITIC ACID DIOXYGENASE MPO1"/>
    <property type="match status" value="1"/>
</dbReference>
<evidence type="ECO:0000313" key="3">
    <source>
        <dbReference type="Proteomes" id="UP000276215"/>
    </source>
</evidence>